<name>A0A328B3T3_9CAUL</name>
<dbReference type="InterPro" id="IPR025506">
    <property type="entry name" value="Abi_alpha"/>
</dbReference>
<evidence type="ECO:0000313" key="2">
    <source>
        <dbReference type="Proteomes" id="UP000249842"/>
    </source>
</evidence>
<evidence type="ECO:0008006" key="3">
    <source>
        <dbReference type="Google" id="ProtNLM"/>
    </source>
</evidence>
<dbReference type="Pfam" id="PF14337">
    <property type="entry name" value="Abi_alpha"/>
    <property type="match status" value="1"/>
</dbReference>
<accession>A0A328B3T3</accession>
<proteinExistence type="predicted"/>
<keyword evidence="2" id="KW-1185">Reference proteome</keyword>
<dbReference type="EMBL" id="QFYP01000001">
    <property type="protein sequence ID" value="RAK61517.1"/>
    <property type="molecule type" value="Genomic_DNA"/>
</dbReference>
<sequence length="260" mass="27969">MSEPKNSFDVLGIKPLGDAALVVTKASTDGAGAFLSRICLPAAEEFGFLLQDRVVAWRTEQRIKLTLRTERKYRAAFGDAERHAHPRLVAAVLENGSWEDDDQVQEMWAGLLASGCTAEGRSQDNLIFVGLLSSITASQAKVLAYACQNANKRLGAAGLPMADGPVIPRQKLFELFGSDDIYALDVAVDHLRELGLLAFASGMGFHAPDNNQIEPSPLALSFYARCEGHVGSVLDFYGLRPADDLPPGPETDAPGTIART</sequence>
<organism evidence="1 2">
    <name type="scientific">Phenylobacterium hankyongense</name>
    <dbReference type="NCBI Taxonomy" id="1813876"/>
    <lineage>
        <taxon>Bacteria</taxon>
        <taxon>Pseudomonadati</taxon>
        <taxon>Pseudomonadota</taxon>
        <taxon>Alphaproteobacteria</taxon>
        <taxon>Caulobacterales</taxon>
        <taxon>Caulobacteraceae</taxon>
        <taxon>Phenylobacterium</taxon>
    </lineage>
</organism>
<dbReference type="RefSeq" id="WP_111458807.1">
    <property type="nucleotide sequence ID" value="NZ_QFYP01000001.1"/>
</dbReference>
<dbReference type="AlphaFoldDB" id="A0A328B3T3"/>
<dbReference type="Proteomes" id="UP000249842">
    <property type="component" value="Unassembled WGS sequence"/>
</dbReference>
<protein>
    <recommendedName>
        <fullName evidence="3">DUF4393 domain-containing protein</fullName>
    </recommendedName>
</protein>
<dbReference type="OrthoDB" id="8232080at2"/>
<gene>
    <name evidence="1" type="ORF">DJ021_17775</name>
</gene>
<reference evidence="2" key="1">
    <citation type="submission" date="2018-05" db="EMBL/GenBank/DDBJ databases">
        <authorList>
            <person name="Li X."/>
        </authorList>
    </citation>
    <scope>NUCLEOTIDE SEQUENCE [LARGE SCALE GENOMIC DNA]</scope>
    <source>
        <strain evidence="2">HKS-05</strain>
    </source>
</reference>
<comment type="caution">
    <text evidence="1">The sequence shown here is derived from an EMBL/GenBank/DDBJ whole genome shotgun (WGS) entry which is preliminary data.</text>
</comment>
<evidence type="ECO:0000313" key="1">
    <source>
        <dbReference type="EMBL" id="RAK61517.1"/>
    </source>
</evidence>